<accession>A0A4R6UIW6</accession>
<dbReference type="Pfam" id="PF17863">
    <property type="entry name" value="AAA_lid_2"/>
    <property type="match status" value="1"/>
</dbReference>
<comment type="caution">
    <text evidence="5">The sequence shown here is derived from an EMBL/GenBank/DDBJ whole genome shotgun (WGS) entry which is preliminary data.</text>
</comment>
<evidence type="ECO:0000259" key="4">
    <source>
        <dbReference type="SMART" id="SM00382"/>
    </source>
</evidence>
<dbReference type="InterPro" id="IPR011703">
    <property type="entry name" value="ATPase_AAA-3"/>
</dbReference>
<dbReference type="AlphaFoldDB" id="A0A4R6UIW6"/>
<evidence type="ECO:0000256" key="2">
    <source>
        <dbReference type="ARBA" id="ARBA00022840"/>
    </source>
</evidence>
<dbReference type="InterPro" id="IPR027417">
    <property type="entry name" value="P-loop_NTPase"/>
</dbReference>
<dbReference type="SMART" id="SM00382">
    <property type="entry name" value="AAA"/>
    <property type="match status" value="1"/>
</dbReference>
<evidence type="ECO:0000313" key="6">
    <source>
        <dbReference type="Proteomes" id="UP000295375"/>
    </source>
</evidence>
<dbReference type="EMBL" id="SNYM01000012">
    <property type="protein sequence ID" value="TDQ46761.1"/>
    <property type="molecule type" value="Genomic_DNA"/>
</dbReference>
<dbReference type="GO" id="GO:0016887">
    <property type="term" value="F:ATP hydrolysis activity"/>
    <property type="evidence" value="ECO:0007669"/>
    <property type="project" value="InterPro"/>
</dbReference>
<proteinExistence type="inferred from homology"/>
<comment type="similarity">
    <text evidence="3">Belongs to the MoxR family.</text>
</comment>
<dbReference type="RefSeq" id="WP_133591472.1">
    <property type="nucleotide sequence ID" value="NZ_CP037953.1"/>
</dbReference>
<dbReference type="InterPro" id="IPR041628">
    <property type="entry name" value="ChlI/MoxR_AAA_lid"/>
</dbReference>
<evidence type="ECO:0000313" key="5">
    <source>
        <dbReference type="EMBL" id="TDQ46761.1"/>
    </source>
</evidence>
<dbReference type="FunFam" id="3.40.50.300:FF:000640">
    <property type="entry name" value="MoxR family ATPase"/>
    <property type="match status" value="1"/>
</dbReference>
<evidence type="ECO:0000256" key="1">
    <source>
        <dbReference type="ARBA" id="ARBA00022741"/>
    </source>
</evidence>
<dbReference type="GO" id="GO:0005524">
    <property type="term" value="F:ATP binding"/>
    <property type="evidence" value="ECO:0007669"/>
    <property type="project" value="UniProtKB-KW"/>
</dbReference>
<dbReference type="OrthoDB" id="9808397at2"/>
<sequence>MQLAWSESEVQDLHGALIQLKATIAQKMLGQEQVLEQVLLAMMAGGHALIEGVPGLGKTLLVKSIAESISLDFKRIQFTPDLMPSDVIGTELLEEDAQTGKRVFRFQKGPIFTQILLADEINRTPPKTQSALLEAMQEGSVTFAGERHVLPKPFFVLATQNPIEQAGTYPLPEAQLDRFLLHITVPYPGADQECAIVMQTTGVASQSLRAVMDQQQLQRVQQLVRELPISERLVRYAVTLVRETRPQDSGLSLVRDYLSWGAGTRAAQSLVLCAKAHAVLHGRLAVGRDDLRAVLGSVLRHRLVFGFQAEADNIRFADVLDALLQIPMPA</sequence>
<keyword evidence="2" id="KW-0067">ATP-binding</keyword>
<dbReference type="CDD" id="cd00009">
    <property type="entry name" value="AAA"/>
    <property type="match status" value="1"/>
</dbReference>
<dbReference type="PANTHER" id="PTHR42759:SF1">
    <property type="entry name" value="MAGNESIUM-CHELATASE SUBUNIT CHLD"/>
    <property type="match status" value="1"/>
</dbReference>
<keyword evidence="6" id="KW-1185">Reference proteome</keyword>
<reference evidence="5 6" key="1">
    <citation type="submission" date="2019-03" db="EMBL/GenBank/DDBJ databases">
        <title>Genomic Encyclopedia of Type Strains, Phase IV (KMG-IV): sequencing the most valuable type-strain genomes for metagenomic binning, comparative biology and taxonomic classification.</title>
        <authorList>
            <person name="Goeker M."/>
        </authorList>
    </citation>
    <scope>NUCLEOTIDE SEQUENCE [LARGE SCALE GENOMIC DNA]</scope>
    <source>
        <strain evidence="5 6">DSM 103792</strain>
    </source>
</reference>
<dbReference type="PIRSF" id="PIRSF002849">
    <property type="entry name" value="AAA_ATPase_chaperone_MoxR_prd"/>
    <property type="match status" value="1"/>
</dbReference>
<gene>
    <name evidence="5" type="ORF">EV696_11216</name>
</gene>
<dbReference type="SUPFAM" id="SSF52540">
    <property type="entry name" value="P-loop containing nucleoside triphosphate hydrolases"/>
    <property type="match status" value="1"/>
</dbReference>
<organism evidence="5 6">
    <name type="scientific">Permianibacter aggregans</name>
    <dbReference type="NCBI Taxonomy" id="1510150"/>
    <lineage>
        <taxon>Bacteria</taxon>
        <taxon>Pseudomonadati</taxon>
        <taxon>Pseudomonadota</taxon>
        <taxon>Gammaproteobacteria</taxon>
        <taxon>Pseudomonadales</taxon>
        <taxon>Pseudomonadaceae</taxon>
        <taxon>Permianibacter</taxon>
    </lineage>
</organism>
<dbReference type="Proteomes" id="UP000295375">
    <property type="component" value="Unassembled WGS sequence"/>
</dbReference>
<dbReference type="Pfam" id="PF07726">
    <property type="entry name" value="AAA_3"/>
    <property type="match status" value="1"/>
</dbReference>
<dbReference type="Gene3D" id="1.10.8.80">
    <property type="entry name" value="Magnesium chelatase subunit I, C-Terminal domain"/>
    <property type="match status" value="1"/>
</dbReference>
<protein>
    <submittedName>
        <fullName evidence="5">MoxR-like ATPase</fullName>
    </submittedName>
</protein>
<name>A0A4R6UIW6_9GAMM</name>
<feature type="domain" description="AAA+ ATPase" evidence="4">
    <location>
        <begin position="44"/>
        <end position="189"/>
    </location>
</feature>
<dbReference type="Gene3D" id="3.40.50.300">
    <property type="entry name" value="P-loop containing nucleotide triphosphate hydrolases"/>
    <property type="match status" value="1"/>
</dbReference>
<dbReference type="InterPro" id="IPR003593">
    <property type="entry name" value="AAA+_ATPase"/>
</dbReference>
<dbReference type="InterPro" id="IPR050764">
    <property type="entry name" value="CbbQ/NirQ/NorQ/GpvN"/>
</dbReference>
<keyword evidence="1" id="KW-0547">Nucleotide-binding</keyword>
<evidence type="ECO:0000256" key="3">
    <source>
        <dbReference type="ARBA" id="ARBA00061607"/>
    </source>
</evidence>
<dbReference type="PANTHER" id="PTHR42759">
    <property type="entry name" value="MOXR FAMILY PROTEIN"/>
    <property type="match status" value="1"/>
</dbReference>